<protein>
    <submittedName>
        <fullName evidence="2">Uncharacterized protein</fullName>
    </submittedName>
</protein>
<dbReference type="EMBL" id="CP002776">
    <property type="protein sequence ID" value="AEG31812.1"/>
    <property type="molecule type" value="Genomic_DNA"/>
</dbReference>
<dbReference type="InterPro" id="IPR003787">
    <property type="entry name" value="Sulphur_relay_DsrE/F-like"/>
</dbReference>
<dbReference type="RefSeq" id="WP_013835589.1">
    <property type="nucleotide sequence ID" value="NC_015581.1"/>
</dbReference>
<reference evidence="2 3" key="1">
    <citation type="submission" date="2011-05" db="EMBL/GenBank/DDBJ databases">
        <title>Complete sequence of Thioalkalimicrobium cyclicum ALM1.</title>
        <authorList>
            <consortium name="US DOE Joint Genome Institute"/>
            <person name="Lucas S."/>
            <person name="Han J."/>
            <person name="Lapidus A."/>
            <person name="Cheng J.-F."/>
            <person name="Goodwin L."/>
            <person name="Pitluck S."/>
            <person name="Peters L."/>
            <person name="Mikhailova N."/>
            <person name="Davenport K."/>
            <person name="Han C."/>
            <person name="Tapia R."/>
            <person name="Land M."/>
            <person name="Hauser L."/>
            <person name="Kyrpides N."/>
            <person name="Ivanova N."/>
            <person name="Pagani I."/>
            <person name="Kappler U."/>
            <person name="Woyke T."/>
        </authorList>
    </citation>
    <scope>NUCLEOTIDE SEQUENCE [LARGE SCALE GENOMIC DNA]</scope>
    <source>
        <strain evidence="3">DSM 14477 / JCM 11371 / ALM1</strain>
    </source>
</reference>
<accession>F6D8G1</accession>
<gene>
    <name evidence="2" type="ordered locus">Thicy_1045</name>
</gene>
<evidence type="ECO:0000313" key="2">
    <source>
        <dbReference type="EMBL" id="AEG31812.1"/>
    </source>
</evidence>
<dbReference type="SUPFAM" id="SSF75169">
    <property type="entry name" value="DsrEFH-like"/>
    <property type="match status" value="1"/>
</dbReference>
<dbReference type="PANTHER" id="PTHR37691:SF1">
    <property type="entry name" value="BLR3518 PROTEIN"/>
    <property type="match status" value="1"/>
</dbReference>
<dbReference type="Pfam" id="PF02635">
    <property type="entry name" value="DsrE"/>
    <property type="match status" value="1"/>
</dbReference>
<dbReference type="KEGG" id="tcy:Thicy_1045"/>
<proteinExistence type="predicted"/>
<dbReference type="STRING" id="717773.Thicy_1045"/>
<dbReference type="AlphaFoldDB" id="F6D8G1"/>
<sequence>MKNWLKTLAIALTLGLASTAGHAADEGAKVVYHVDFSDVTRYSATLTSINNIMNAYENELMDADVHLVFVGFGLRFVTDDGLSGTPYEHDAALLERRDELKGRLDALMNSRGVQVKLCDHTRNEINLDPAKIYDGVQLVGSGVFDIAILQSQGYAYLKIQ</sequence>
<dbReference type="Gene3D" id="3.40.1260.10">
    <property type="entry name" value="DsrEFH-like"/>
    <property type="match status" value="1"/>
</dbReference>
<feature type="signal peptide" evidence="1">
    <location>
        <begin position="1"/>
        <end position="23"/>
    </location>
</feature>
<dbReference type="InterPro" id="IPR027396">
    <property type="entry name" value="DsrEFH-like"/>
</dbReference>
<keyword evidence="1" id="KW-0732">Signal</keyword>
<dbReference type="Proteomes" id="UP000009232">
    <property type="component" value="Chromosome"/>
</dbReference>
<organism evidence="2 3">
    <name type="scientific">Thiomicrospira cyclica (strain DSM 14477 / JCM 11371 / ALM1)</name>
    <name type="common">Thioalkalimicrobium cyclicum</name>
    <dbReference type="NCBI Taxonomy" id="717773"/>
    <lineage>
        <taxon>Bacteria</taxon>
        <taxon>Pseudomonadati</taxon>
        <taxon>Pseudomonadota</taxon>
        <taxon>Gammaproteobacteria</taxon>
        <taxon>Thiotrichales</taxon>
        <taxon>Piscirickettsiaceae</taxon>
        <taxon>Thiomicrospira</taxon>
    </lineage>
</organism>
<feature type="chain" id="PRO_5003334672" evidence="1">
    <location>
        <begin position="24"/>
        <end position="160"/>
    </location>
</feature>
<evidence type="ECO:0000256" key="1">
    <source>
        <dbReference type="SAM" id="SignalP"/>
    </source>
</evidence>
<dbReference type="HOGENOM" id="CLU_129912_0_0_6"/>
<dbReference type="eggNOG" id="COG1416">
    <property type="taxonomic scope" value="Bacteria"/>
</dbReference>
<evidence type="ECO:0000313" key="3">
    <source>
        <dbReference type="Proteomes" id="UP000009232"/>
    </source>
</evidence>
<name>F6D8G1_THICA</name>
<dbReference type="PANTHER" id="PTHR37691">
    <property type="entry name" value="BLR3518 PROTEIN"/>
    <property type="match status" value="1"/>
</dbReference>
<keyword evidence="3" id="KW-1185">Reference proteome</keyword>
<dbReference type="OrthoDB" id="8776505at2"/>